<feature type="domain" description="ShKT" evidence="14">
    <location>
        <begin position="153"/>
        <end position="191"/>
    </location>
</feature>
<accession>B8LC77</accession>
<dbReference type="PANTHER" id="PTHR10869">
    <property type="entry name" value="PROLYL 4-HYDROXYLASE ALPHA SUBUNIT"/>
    <property type="match status" value="1"/>
</dbReference>
<name>B8LC77_THAPS</name>
<dbReference type="GO" id="GO:0031418">
    <property type="term" value="F:L-ascorbic acid binding"/>
    <property type="evidence" value="ECO:0007669"/>
    <property type="project" value="InterPro"/>
</dbReference>
<dbReference type="InParanoid" id="B8LC77"/>
<evidence type="ECO:0000256" key="9">
    <source>
        <dbReference type="ARBA" id="ARBA00023004"/>
    </source>
</evidence>
<dbReference type="PROSITE" id="PS51471">
    <property type="entry name" value="FE2OG_OXY"/>
    <property type="match status" value="1"/>
</dbReference>
<sequence length="601" mass="67117">MNFMDTLRYANHRQRYALPTILLVVLLLIVSPSMADVDGAAAASPKKNILSNLLGRFKTDRSVHQSAETIVEDLVETEEVADDEQVCVVGGDGEKSCVANQDDVTSEQDEEPSLAVDNEVDVSQSSEQTDTRKDEPHVTTTTNNNDDDDGDICSDKHNNCSLWASQYDDGKACTTRSAYMSIFCPKSCNTCELAYFAKRMAEYPDVTGHPSHLCTDDDFQCAEWAAVGECTKNEKFMYYICQKSCGHCSEESNVMGAGQRLPKKESRQAQAITQDYIDESLKYMAKIKKDRDYSRVRNKCVNRNAECSYWASQGECVTNLDYMRFYCAPACQSCEMVGTVGPKCPDLPKGEPLWKVGDLNSYFEGLVDGSEDYSQNNPKALSRPKLKKDGTESGVEVDGPWVVSLEGFLSDEEADRLVQLGNQQGYKRSTKVQTHKGGNSIDAGITEDRTSHNTWCQEPSCYDDPLVAPIIERIAMLTKSSANHSEHLQLLQYTEGQFYKQHNDYIPQQRDMACGPRIMTLFLYLNDVEEGGGTRFPLLDLTVQPKRGNAILWASVRDDDPEEKDIRTDHEALPVAKGMKYGANAWIHSEDFKTPLAANCL</sequence>
<dbReference type="PANTHER" id="PTHR10869:SF235">
    <property type="entry name" value="PROCOLLAGEN-PROLINE 4-DIOXYGENASE"/>
    <property type="match status" value="1"/>
</dbReference>
<dbReference type="InterPro" id="IPR045054">
    <property type="entry name" value="P4HA-like"/>
</dbReference>
<feature type="domain" description="ShKT" evidence="14">
    <location>
        <begin position="300"/>
        <end position="334"/>
    </location>
</feature>
<dbReference type="GO" id="GO:0004656">
    <property type="term" value="F:procollagen-proline 4-dioxygenase activity"/>
    <property type="evidence" value="ECO:0000318"/>
    <property type="project" value="GO_Central"/>
</dbReference>
<evidence type="ECO:0000256" key="11">
    <source>
        <dbReference type="SAM" id="MobiDB-lite"/>
    </source>
</evidence>
<feature type="region of interest" description="Disordered" evidence="11">
    <location>
        <begin position="101"/>
        <end position="148"/>
    </location>
</feature>
<evidence type="ECO:0000256" key="8">
    <source>
        <dbReference type="ARBA" id="ARBA00023002"/>
    </source>
</evidence>
<dbReference type="FunFam" id="2.60.120.620:FF:000031">
    <property type="entry name" value="Predicted protein"/>
    <property type="match status" value="1"/>
</dbReference>
<dbReference type="GO" id="GO:0005506">
    <property type="term" value="F:iron ion binding"/>
    <property type="evidence" value="ECO:0007669"/>
    <property type="project" value="InterPro"/>
</dbReference>
<dbReference type="InterPro" id="IPR003582">
    <property type="entry name" value="ShKT_dom"/>
</dbReference>
<feature type="signal peptide" evidence="12">
    <location>
        <begin position="1"/>
        <end position="35"/>
    </location>
</feature>
<organism evidence="15 16">
    <name type="scientific">Thalassiosira pseudonana</name>
    <name type="common">Marine diatom</name>
    <name type="synonym">Cyclotella nana</name>
    <dbReference type="NCBI Taxonomy" id="35128"/>
    <lineage>
        <taxon>Eukaryota</taxon>
        <taxon>Sar</taxon>
        <taxon>Stramenopiles</taxon>
        <taxon>Ochrophyta</taxon>
        <taxon>Bacillariophyta</taxon>
        <taxon>Coscinodiscophyceae</taxon>
        <taxon>Thalassiosirophycidae</taxon>
        <taxon>Thalassiosirales</taxon>
        <taxon>Thalassiosiraceae</taxon>
        <taxon>Thalassiosira</taxon>
    </lineage>
</organism>
<keyword evidence="8" id="KW-0560">Oxidoreductase</keyword>
<keyword evidence="12" id="KW-0732">Signal</keyword>
<reference evidence="15 16" key="2">
    <citation type="journal article" date="2008" name="Nature">
        <title>The Phaeodactylum genome reveals the evolutionary history of diatom genomes.</title>
        <authorList>
            <person name="Bowler C."/>
            <person name="Allen A.E."/>
            <person name="Badger J.H."/>
            <person name="Grimwood J."/>
            <person name="Jabbari K."/>
            <person name="Kuo A."/>
            <person name="Maheswari U."/>
            <person name="Martens C."/>
            <person name="Maumus F."/>
            <person name="Otillar R.P."/>
            <person name="Rayko E."/>
            <person name="Salamov A."/>
            <person name="Vandepoele K."/>
            <person name="Beszteri B."/>
            <person name="Gruber A."/>
            <person name="Heijde M."/>
            <person name="Katinka M."/>
            <person name="Mock T."/>
            <person name="Valentin K."/>
            <person name="Verret F."/>
            <person name="Berges J.A."/>
            <person name="Brownlee C."/>
            <person name="Cadoret J.P."/>
            <person name="Chiovitti A."/>
            <person name="Choi C.J."/>
            <person name="Coesel S."/>
            <person name="De Martino A."/>
            <person name="Detter J.C."/>
            <person name="Durkin C."/>
            <person name="Falciatore A."/>
            <person name="Fournet J."/>
            <person name="Haruta M."/>
            <person name="Huysman M.J."/>
            <person name="Jenkins B.D."/>
            <person name="Jiroutova K."/>
            <person name="Jorgensen R.E."/>
            <person name="Joubert Y."/>
            <person name="Kaplan A."/>
            <person name="Kroger N."/>
            <person name="Kroth P.G."/>
            <person name="La Roche J."/>
            <person name="Lindquist E."/>
            <person name="Lommer M."/>
            <person name="Martin-Jezequel V."/>
            <person name="Lopez P.J."/>
            <person name="Lucas S."/>
            <person name="Mangogna M."/>
            <person name="McGinnis K."/>
            <person name="Medlin L.K."/>
            <person name="Montsant A."/>
            <person name="Oudot-Le Secq M.P."/>
            <person name="Napoli C."/>
            <person name="Obornik M."/>
            <person name="Parker M.S."/>
            <person name="Petit J.L."/>
            <person name="Porcel B.M."/>
            <person name="Poulsen N."/>
            <person name="Robison M."/>
            <person name="Rychlewski L."/>
            <person name="Rynearson T.A."/>
            <person name="Schmutz J."/>
            <person name="Shapiro H."/>
            <person name="Siaut M."/>
            <person name="Stanley M."/>
            <person name="Sussman M.R."/>
            <person name="Taylor A.R."/>
            <person name="Vardi A."/>
            <person name="von Dassow P."/>
            <person name="Vyverman W."/>
            <person name="Willis A."/>
            <person name="Wyrwicz L.S."/>
            <person name="Rokhsar D.S."/>
            <person name="Weissenbach J."/>
            <person name="Armbrust E.V."/>
            <person name="Green B.R."/>
            <person name="Van de Peer Y."/>
            <person name="Grigoriev I.V."/>
        </authorList>
    </citation>
    <scope>NUCLEOTIDE SEQUENCE [LARGE SCALE GENOMIC DNA]</scope>
    <source>
        <strain evidence="15 16">CCMP1335</strain>
    </source>
</reference>
<dbReference type="PaxDb" id="35128-Thaps24375"/>
<keyword evidence="16" id="KW-1185">Reference proteome</keyword>
<dbReference type="AlphaFoldDB" id="B8LC77"/>
<dbReference type="PROSITE" id="PS51670">
    <property type="entry name" value="SHKT"/>
    <property type="match status" value="3"/>
</dbReference>
<comment type="cofactor">
    <cofactor evidence="1">
        <name>L-ascorbate</name>
        <dbReference type="ChEBI" id="CHEBI:38290"/>
    </cofactor>
</comment>
<evidence type="ECO:0000256" key="3">
    <source>
        <dbReference type="ARBA" id="ARBA00004308"/>
    </source>
</evidence>
<dbReference type="InterPro" id="IPR044862">
    <property type="entry name" value="Pro_4_hyd_alph_FE2OG_OXY"/>
</dbReference>
<evidence type="ECO:0000259" key="14">
    <source>
        <dbReference type="PROSITE" id="PS51670"/>
    </source>
</evidence>
<evidence type="ECO:0000256" key="4">
    <source>
        <dbReference type="ARBA" id="ARBA00022692"/>
    </source>
</evidence>
<dbReference type="GeneID" id="7445402"/>
<evidence type="ECO:0000256" key="2">
    <source>
        <dbReference type="ARBA" id="ARBA00004167"/>
    </source>
</evidence>
<feature type="domain" description="ShKT" evidence="14">
    <location>
        <begin position="214"/>
        <end position="248"/>
    </location>
</feature>
<dbReference type="RefSeq" id="XP_002296618.1">
    <property type="nucleotide sequence ID" value="XM_002296582.1"/>
</dbReference>
<evidence type="ECO:0000256" key="1">
    <source>
        <dbReference type="ARBA" id="ARBA00001961"/>
    </source>
</evidence>
<dbReference type="Proteomes" id="UP000001449">
    <property type="component" value="Chromosome 11"/>
</dbReference>
<dbReference type="InterPro" id="IPR006620">
    <property type="entry name" value="Pro_4_hyd_alph"/>
</dbReference>
<dbReference type="Pfam" id="PF01549">
    <property type="entry name" value="ShK"/>
    <property type="match status" value="3"/>
</dbReference>
<evidence type="ECO:0000256" key="5">
    <source>
        <dbReference type="ARBA" id="ARBA00022723"/>
    </source>
</evidence>
<evidence type="ECO:0000259" key="13">
    <source>
        <dbReference type="PROSITE" id="PS51471"/>
    </source>
</evidence>
<evidence type="ECO:0000313" key="16">
    <source>
        <dbReference type="Proteomes" id="UP000001449"/>
    </source>
</evidence>
<dbReference type="Pfam" id="PF13640">
    <property type="entry name" value="2OG-FeII_Oxy_3"/>
    <property type="match status" value="1"/>
</dbReference>
<proteinExistence type="predicted"/>
<keyword evidence="4" id="KW-0812">Transmembrane</keyword>
<dbReference type="GO" id="GO:0005783">
    <property type="term" value="C:endoplasmic reticulum"/>
    <property type="evidence" value="ECO:0000318"/>
    <property type="project" value="GO_Central"/>
</dbReference>
<feature type="domain" description="Fe2OG dioxygenase" evidence="13">
    <location>
        <begin position="484"/>
        <end position="589"/>
    </location>
</feature>
<keyword evidence="6" id="KW-0223">Dioxygenase</keyword>
<dbReference type="HOGENOM" id="CLU_031934_0_0_1"/>
<evidence type="ECO:0000256" key="12">
    <source>
        <dbReference type="SAM" id="SignalP"/>
    </source>
</evidence>
<keyword evidence="9" id="KW-0408">Iron</keyword>
<evidence type="ECO:0008006" key="17">
    <source>
        <dbReference type="Google" id="ProtNLM"/>
    </source>
</evidence>
<keyword evidence="10" id="KW-0472">Membrane</keyword>
<evidence type="ECO:0000256" key="6">
    <source>
        <dbReference type="ARBA" id="ARBA00022964"/>
    </source>
</evidence>
<dbReference type="SMART" id="SM00254">
    <property type="entry name" value="ShKT"/>
    <property type="match status" value="3"/>
</dbReference>
<feature type="chain" id="PRO_5002876586" description="Procollagen-proline 4-dioxygenase" evidence="12">
    <location>
        <begin position="36"/>
        <end position="601"/>
    </location>
</feature>
<evidence type="ECO:0000256" key="7">
    <source>
        <dbReference type="ARBA" id="ARBA00022989"/>
    </source>
</evidence>
<dbReference type="SMART" id="SM00702">
    <property type="entry name" value="P4Hc"/>
    <property type="match status" value="1"/>
</dbReference>
<dbReference type="KEGG" id="tps:THAPSDRAFT_24375"/>
<dbReference type="Gene3D" id="2.60.120.620">
    <property type="entry name" value="q2cbj1_9rhob like domain"/>
    <property type="match status" value="1"/>
</dbReference>
<dbReference type="InterPro" id="IPR005123">
    <property type="entry name" value="Oxoglu/Fe-dep_dioxygenase_dom"/>
</dbReference>
<gene>
    <name evidence="15" type="ORF">THAPSDRAFT_24375</name>
</gene>
<reference evidence="15 16" key="1">
    <citation type="journal article" date="2004" name="Science">
        <title>The genome of the diatom Thalassiosira pseudonana: ecology, evolution, and metabolism.</title>
        <authorList>
            <person name="Armbrust E.V."/>
            <person name="Berges J.A."/>
            <person name="Bowler C."/>
            <person name="Green B.R."/>
            <person name="Martinez D."/>
            <person name="Putnam N.H."/>
            <person name="Zhou S."/>
            <person name="Allen A.E."/>
            <person name="Apt K.E."/>
            <person name="Bechner M."/>
            <person name="Brzezinski M.A."/>
            <person name="Chaal B.K."/>
            <person name="Chiovitti A."/>
            <person name="Davis A.K."/>
            <person name="Demarest M.S."/>
            <person name="Detter J.C."/>
            <person name="Glavina T."/>
            <person name="Goodstein D."/>
            <person name="Hadi M.Z."/>
            <person name="Hellsten U."/>
            <person name="Hildebrand M."/>
            <person name="Jenkins B.D."/>
            <person name="Jurka J."/>
            <person name="Kapitonov V.V."/>
            <person name="Kroger N."/>
            <person name="Lau W.W."/>
            <person name="Lane T.W."/>
            <person name="Larimer F.W."/>
            <person name="Lippmeier J.C."/>
            <person name="Lucas S."/>
            <person name="Medina M."/>
            <person name="Montsant A."/>
            <person name="Obornik M."/>
            <person name="Parker M.S."/>
            <person name="Palenik B."/>
            <person name="Pazour G.J."/>
            <person name="Richardson P.M."/>
            <person name="Rynearson T.A."/>
            <person name="Saito M.A."/>
            <person name="Schwartz D.C."/>
            <person name="Thamatrakoln K."/>
            <person name="Valentin K."/>
            <person name="Vardi A."/>
            <person name="Wilkerson F.P."/>
            <person name="Rokhsar D.S."/>
        </authorList>
    </citation>
    <scope>NUCLEOTIDE SEQUENCE [LARGE SCALE GENOMIC DNA]</scope>
    <source>
        <strain evidence="15 16">CCMP1335</strain>
    </source>
</reference>
<dbReference type="STRING" id="35128.B8LC77"/>
<dbReference type="eggNOG" id="KOG1591">
    <property type="taxonomic scope" value="Eukaryota"/>
</dbReference>
<evidence type="ECO:0000256" key="10">
    <source>
        <dbReference type="ARBA" id="ARBA00023136"/>
    </source>
</evidence>
<feature type="region of interest" description="Disordered" evidence="11">
    <location>
        <begin position="373"/>
        <end position="393"/>
    </location>
</feature>
<keyword evidence="7" id="KW-1133">Transmembrane helix</keyword>
<evidence type="ECO:0000313" key="15">
    <source>
        <dbReference type="EMBL" id="EED87314.1"/>
    </source>
</evidence>
<comment type="subcellular location">
    <subcellularLocation>
        <location evidence="3">Endomembrane system</location>
    </subcellularLocation>
    <subcellularLocation>
        <location evidence="2">Membrane</location>
        <topology evidence="2">Single-pass membrane protein</topology>
    </subcellularLocation>
</comment>
<dbReference type="EMBL" id="DS999415">
    <property type="protein sequence ID" value="EED87314.1"/>
    <property type="molecule type" value="Genomic_DNA"/>
</dbReference>
<dbReference type="GO" id="GO:0016020">
    <property type="term" value="C:membrane"/>
    <property type="evidence" value="ECO:0007669"/>
    <property type="project" value="UniProtKB-SubCell"/>
</dbReference>
<keyword evidence="5" id="KW-0479">Metal-binding</keyword>
<protein>
    <recommendedName>
        <fullName evidence="17">Procollagen-proline 4-dioxygenase</fullName>
    </recommendedName>
</protein>